<dbReference type="InterPro" id="IPR050682">
    <property type="entry name" value="ModA/WtpA"/>
</dbReference>
<keyword evidence="3 5" id="KW-0479">Metal-binding</keyword>
<dbReference type="PANTHER" id="PTHR30632:SF0">
    <property type="entry name" value="SULFATE-BINDING PROTEIN"/>
    <property type="match status" value="1"/>
</dbReference>
<keyword evidence="4" id="KW-0732">Signal</keyword>
<dbReference type="PANTHER" id="PTHR30632">
    <property type="entry name" value="MOLYBDATE-BINDING PERIPLASMIC PROTEIN"/>
    <property type="match status" value="1"/>
</dbReference>
<dbReference type="RefSeq" id="WP_053430437.1">
    <property type="nucleotide sequence ID" value="NZ_CP040441.1"/>
</dbReference>
<evidence type="ECO:0000256" key="1">
    <source>
        <dbReference type="ARBA" id="ARBA00009175"/>
    </source>
</evidence>
<dbReference type="FunFam" id="3.40.190.10:FF:000035">
    <property type="entry name" value="Molybdate ABC transporter substrate-binding protein"/>
    <property type="match status" value="1"/>
</dbReference>
<feature type="binding site" evidence="5">
    <location>
        <position position="149"/>
    </location>
    <ligand>
        <name>molybdate</name>
        <dbReference type="ChEBI" id="CHEBI:36264"/>
    </ligand>
</feature>
<dbReference type="Gene3D" id="3.40.190.10">
    <property type="entry name" value="Periplasmic binding protein-like II"/>
    <property type="match status" value="2"/>
</dbReference>
<name>A0A0M0KGM6_ALKHA</name>
<dbReference type="PATRIC" id="fig|136160.3.peg.868"/>
<dbReference type="SUPFAM" id="SSF53850">
    <property type="entry name" value="Periplasmic binding protein-like II"/>
    <property type="match status" value="1"/>
</dbReference>
<keyword evidence="2 5" id="KW-0500">Molybdenum</keyword>
<dbReference type="EMBL" id="LILD01000001">
    <property type="protein sequence ID" value="KOO37961.1"/>
    <property type="molecule type" value="Genomic_DNA"/>
</dbReference>
<dbReference type="GO" id="GO:0046872">
    <property type="term" value="F:metal ion binding"/>
    <property type="evidence" value="ECO:0007669"/>
    <property type="project" value="UniProtKB-KW"/>
</dbReference>
<comment type="similarity">
    <text evidence="1">Belongs to the bacterial solute-binding protein ModA family.</text>
</comment>
<dbReference type="GeneID" id="87598849"/>
<feature type="binding site" evidence="5">
    <location>
        <position position="74"/>
    </location>
    <ligand>
        <name>molybdate</name>
        <dbReference type="ChEBI" id="CHEBI:36264"/>
    </ligand>
</feature>
<feature type="binding site" evidence="5">
    <location>
        <position position="176"/>
    </location>
    <ligand>
        <name>molybdate</name>
        <dbReference type="ChEBI" id="CHEBI:36264"/>
    </ligand>
</feature>
<protein>
    <submittedName>
        <fullName evidence="6">Molybdenum ABC transporter substrate-binding protein</fullName>
    </submittedName>
</protein>
<evidence type="ECO:0000256" key="4">
    <source>
        <dbReference type="ARBA" id="ARBA00022729"/>
    </source>
</evidence>
<evidence type="ECO:0000256" key="2">
    <source>
        <dbReference type="ARBA" id="ARBA00022505"/>
    </source>
</evidence>
<proteinExistence type="inferred from homology"/>
<sequence length="260" mass="28290">MDYVKFQQLLYVVLLFLLVGGCSPVQEEQPLGEDEKNVITVSAAASLTDALAEIKDVFEGAHPQVEVVYNFGSSGSLQQQIIQGAPVDLFFSAAEDKFAELLDRGLVTEYVNVVGNQLVLIASGNHLNSIEDLHRVGTVAIGTPETVPAGMYAKEWLQAAGVWEELENQLVFAQDVRQVLTYVETGNAEAGIVFYTDALSSSAVTIVDTAEEGMHTPVKYPLGIVNGSSQREEAMLYYDFLQTEEATAILTKYGFTDLVP</sequence>
<dbReference type="GO" id="GO:0015689">
    <property type="term" value="P:molybdate ion transport"/>
    <property type="evidence" value="ECO:0007669"/>
    <property type="project" value="InterPro"/>
</dbReference>
<reference evidence="6" key="1">
    <citation type="submission" date="2015-08" db="EMBL/GenBank/DDBJ databases">
        <title>Complete DNA Sequence of Pseudomonas syringae pv. actinidiae, the Causal Agent of Kiwifruit Canker Disease.</title>
        <authorList>
            <person name="Rikkerink E.H.A."/>
            <person name="Fineran P.C."/>
        </authorList>
    </citation>
    <scope>NUCLEOTIDE SEQUENCE</scope>
    <source>
        <strain evidence="6">DSM 13666</strain>
    </source>
</reference>
<gene>
    <name evidence="6" type="ORF">AMD02_03150</name>
</gene>
<feature type="binding site" evidence="5">
    <location>
        <position position="46"/>
    </location>
    <ligand>
        <name>molybdate</name>
        <dbReference type="ChEBI" id="CHEBI:36264"/>
    </ligand>
</feature>
<comment type="caution">
    <text evidence="6">The sequence shown here is derived from an EMBL/GenBank/DDBJ whole genome shotgun (WGS) entry which is preliminary data.</text>
</comment>
<dbReference type="AlphaFoldDB" id="A0A0M0KGM6"/>
<organism evidence="6">
    <name type="scientific">Halalkalibacterium halodurans</name>
    <name type="common">Bacillus halodurans</name>
    <dbReference type="NCBI Taxonomy" id="86665"/>
    <lineage>
        <taxon>Bacteria</taxon>
        <taxon>Bacillati</taxon>
        <taxon>Bacillota</taxon>
        <taxon>Bacilli</taxon>
        <taxon>Bacillales</taxon>
        <taxon>Bacillaceae</taxon>
        <taxon>Halalkalibacterium (ex Joshi et al. 2022)</taxon>
    </lineage>
</organism>
<accession>A0A0M0KGM6</accession>
<evidence type="ECO:0000256" key="3">
    <source>
        <dbReference type="ARBA" id="ARBA00022723"/>
    </source>
</evidence>
<evidence type="ECO:0000256" key="5">
    <source>
        <dbReference type="PIRSR" id="PIRSR004846-1"/>
    </source>
</evidence>
<dbReference type="PIRSF" id="PIRSF004846">
    <property type="entry name" value="ModA"/>
    <property type="match status" value="1"/>
</dbReference>
<evidence type="ECO:0000313" key="6">
    <source>
        <dbReference type="EMBL" id="KOO37961.1"/>
    </source>
</evidence>
<dbReference type="PROSITE" id="PS51257">
    <property type="entry name" value="PROKAR_LIPOPROTEIN"/>
    <property type="match status" value="1"/>
</dbReference>
<dbReference type="GO" id="GO:1901359">
    <property type="term" value="F:tungstate binding"/>
    <property type="evidence" value="ECO:0007669"/>
    <property type="project" value="UniProtKB-ARBA"/>
</dbReference>
<dbReference type="Pfam" id="PF13531">
    <property type="entry name" value="SBP_bac_11"/>
    <property type="match status" value="1"/>
</dbReference>
<dbReference type="NCBIfam" id="TIGR01256">
    <property type="entry name" value="modA"/>
    <property type="match status" value="1"/>
</dbReference>
<dbReference type="InterPro" id="IPR005950">
    <property type="entry name" value="ModA"/>
</dbReference>
<dbReference type="GO" id="GO:0030973">
    <property type="term" value="F:molybdate ion binding"/>
    <property type="evidence" value="ECO:0007669"/>
    <property type="project" value="TreeGrafter"/>
</dbReference>